<dbReference type="GO" id="GO:0035101">
    <property type="term" value="C:FACT complex"/>
    <property type="evidence" value="ECO:0007669"/>
    <property type="project" value="TreeGrafter"/>
</dbReference>
<sequence>MEFHQNDECAVSLMEILFHVPSNASEVDPAEEYKKKIVSKAGVIQEIGKALSVLEHILCAKPRGQYDIKIYP</sequence>
<dbReference type="GO" id="GO:0031491">
    <property type="term" value="F:nucleosome binding"/>
    <property type="evidence" value="ECO:0007669"/>
    <property type="project" value="TreeGrafter"/>
</dbReference>
<dbReference type="AlphaFoldDB" id="A0A5S6Q6P8"/>
<dbReference type="Proteomes" id="UP000046395">
    <property type="component" value="Unassembled WGS sequence"/>
</dbReference>
<dbReference type="STRING" id="70415.A0A5S6Q6P8"/>
<dbReference type="GO" id="GO:1902275">
    <property type="term" value="P:regulation of chromatin organization"/>
    <property type="evidence" value="ECO:0007669"/>
    <property type="project" value="TreeGrafter"/>
</dbReference>
<name>A0A5S6Q6P8_TRIMR</name>
<dbReference type="InterPro" id="IPR050454">
    <property type="entry name" value="RTT106/SSRP1_HistChap/FACT"/>
</dbReference>
<keyword evidence="1" id="KW-1185">Reference proteome</keyword>
<evidence type="ECO:0000313" key="1">
    <source>
        <dbReference type="Proteomes" id="UP000046395"/>
    </source>
</evidence>
<organism evidence="1 2">
    <name type="scientific">Trichuris muris</name>
    <name type="common">Mouse whipworm</name>
    <dbReference type="NCBI Taxonomy" id="70415"/>
    <lineage>
        <taxon>Eukaryota</taxon>
        <taxon>Metazoa</taxon>
        <taxon>Ecdysozoa</taxon>
        <taxon>Nematoda</taxon>
        <taxon>Enoplea</taxon>
        <taxon>Dorylaimia</taxon>
        <taxon>Trichinellida</taxon>
        <taxon>Trichuridae</taxon>
        <taxon>Trichuris</taxon>
    </lineage>
</organism>
<protein>
    <submittedName>
        <fullName evidence="2">Uncharacterized protein</fullName>
    </submittedName>
</protein>
<accession>A0A5S6Q6P8</accession>
<proteinExistence type="predicted"/>
<dbReference type="GO" id="GO:0042393">
    <property type="term" value="F:histone binding"/>
    <property type="evidence" value="ECO:0007669"/>
    <property type="project" value="TreeGrafter"/>
</dbReference>
<reference evidence="2" key="1">
    <citation type="submission" date="2019-12" db="UniProtKB">
        <authorList>
            <consortium name="WormBaseParasite"/>
        </authorList>
    </citation>
    <scope>IDENTIFICATION</scope>
</reference>
<evidence type="ECO:0000313" key="2">
    <source>
        <dbReference type="WBParaSite" id="TMUE_1000002858.1"/>
    </source>
</evidence>
<dbReference type="PANTHER" id="PTHR45849:SF1">
    <property type="entry name" value="FACT COMPLEX SUBUNIT SSRP1"/>
    <property type="match status" value="1"/>
</dbReference>
<dbReference type="PANTHER" id="PTHR45849">
    <property type="entry name" value="FACT COMPLEX SUBUNIT SSRP1"/>
    <property type="match status" value="1"/>
</dbReference>
<dbReference type="WBParaSite" id="TMUE_1000002858.1">
    <property type="protein sequence ID" value="TMUE_1000002858.1"/>
    <property type="gene ID" value="WBGene00298517"/>
</dbReference>